<evidence type="ECO:0000313" key="5">
    <source>
        <dbReference type="EMBL" id="OSO94323.1"/>
    </source>
</evidence>
<comment type="similarity">
    <text evidence="1">Belongs to the CpcE/RpcE/PecE family.</text>
</comment>
<dbReference type="PANTHER" id="PTHR12697:SF39">
    <property type="entry name" value="SLR1687 PROTEIN"/>
    <property type="match status" value="1"/>
</dbReference>
<reference evidence="6" key="1">
    <citation type="submission" date="2017-04" db="EMBL/GenBank/DDBJ databases">
        <authorList>
            <person name="Abreu V.A."/>
            <person name="Popin R.V."/>
            <person name="Rigonato J."/>
            <person name="Andreote A.P."/>
            <person name="Schaker P.C."/>
            <person name="Hoff-Risseti C."/>
            <person name="Alvarenga D.O."/>
            <person name="Varani A.M."/>
            <person name="Fiore M.F."/>
        </authorList>
    </citation>
    <scope>NUCLEOTIDE SEQUENCE [LARGE SCALE GENOMIC DNA]</scope>
    <source>
        <strain evidence="6">CENA303</strain>
    </source>
</reference>
<organism evidence="5 6">
    <name type="scientific">Cylindrospermopsis raciborskii CENA303</name>
    <dbReference type="NCBI Taxonomy" id="1170769"/>
    <lineage>
        <taxon>Bacteria</taxon>
        <taxon>Bacillati</taxon>
        <taxon>Cyanobacteriota</taxon>
        <taxon>Cyanophyceae</taxon>
        <taxon>Nostocales</taxon>
        <taxon>Aphanizomenonaceae</taxon>
        <taxon>Cylindrospermopsis</taxon>
    </lineage>
</organism>
<dbReference type="SUPFAM" id="SSF48371">
    <property type="entry name" value="ARM repeat"/>
    <property type="match status" value="1"/>
</dbReference>
<keyword evidence="4 5" id="KW-0456">Lyase</keyword>
<dbReference type="AlphaFoldDB" id="A0A1X4GB25"/>
<dbReference type="Gene3D" id="1.25.10.10">
    <property type="entry name" value="Leucine-rich Repeat Variant"/>
    <property type="match status" value="1"/>
</dbReference>
<dbReference type="GO" id="GO:0016491">
    <property type="term" value="F:oxidoreductase activity"/>
    <property type="evidence" value="ECO:0007669"/>
    <property type="project" value="TreeGrafter"/>
</dbReference>
<evidence type="ECO:0000256" key="3">
    <source>
        <dbReference type="ARBA" id="ARBA00022738"/>
    </source>
</evidence>
<dbReference type="InterPro" id="IPR004155">
    <property type="entry name" value="PBS_lyase_HEAT"/>
</dbReference>
<proteinExistence type="inferred from homology"/>
<dbReference type="NCBIfam" id="NF045915">
    <property type="entry name" value="PhycobilmeDegNblB"/>
    <property type="match status" value="1"/>
</dbReference>
<name>A0A1X4GB25_9CYAN</name>
<gene>
    <name evidence="5" type="ORF">B7O87_03925</name>
</gene>
<accession>A0A1X4GB25</accession>
<dbReference type="SMART" id="SM00567">
    <property type="entry name" value="EZ_HEAT"/>
    <property type="match status" value="4"/>
</dbReference>
<dbReference type="EMBL" id="NBYN01000014">
    <property type="protein sequence ID" value="OSO94323.1"/>
    <property type="molecule type" value="Genomic_DNA"/>
</dbReference>
<protein>
    <submittedName>
        <fullName evidence="5">Phycocyanin alpha phycocyanobilin lyase</fullName>
    </submittedName>
</protein>
<keyword evidence="3" id="KW-0605">Phycobilisome</keyword>
<comment type="caution">
    <text evidence="5">The sequence shown here is derived from an EMBL/GenBank/DDBJ whole genome shotgun (WGS) entry which is preliminary data.</text>
</comment>
<dbReference type="GO" id="GO:0030089">
    <property type="term" value="C:phycobilisome"/>
    <property type="evidence" value="ECO:0007669"/>
    <property type="project" value="UniProtKB-KW"/>
</dbReference>
<dbReference type="InterPro" id="IPR011989">
    <property type="entry name" value="ARM-like"/>
</dbReference>
<dbReference type="InterPro" id="IPR016024">
    <property type="entry name" value="ARM-type_fold"/>
</dbReference>
<evidence type="ECO:0000256" key="4">
    <source>
        <dbReference type="ARBA" id="ARBA00023239"/>
    </source>
</evidence>
<evidence type="ECO:0000256" key="1">
    <source>
        <dbReference type="ARBA" id="ARBA00009299"/>
    </source>
</evidence>
<sequence length="226" mass="24595">MAHISYETVKELLSSENLGDRLRGVNQIRDLEPAQGLELLQIAIKDKNSRVRYCAVSQLDTLGAQDLGFSLNILKELLNDPEADVQAAAADCLGALKLQVAFPDLEKLYHETPEWVVKFSIIATLGSLGDPRGVDLLKKALESDNGLVQSAAISSLGELGNPDAVTILAPYTENPDWQVRHRLVHALANLGGKEARKILDVLATDSVEAVAKEAEDVLRHKIEVES</sequence>
<dbReference type="GO" id="GO:0016829">
    <property type="term" value="F:lyase activity"/>
    <property type="evidence" value="ECO:0007669"/>
    <property type="project" value="UniProtKB-KW"/>
</dbReference>
<dbReference type="Pfam" id="PF13646">
    <property type="entry name" value="HEAT_2"/>
    <property type="match status" value="1"/>
</dbReference>
<keyword evidence="2" id="KW-0042">Antenna complex</keyword>
<evidence type="ECO:0000313" key="6">
    <source>
        <dbReference type="Proteomes" id="UP000192997"/>
    </source>
</evidence>
<dbReference type="Proteomes" id="UP000192997">
    <property type="component" value="Unassembled WGS sequence"/>
</dbReference>
<evidence type="ECO:0000256" key="2">
    <source>
        <dbReference type="ARBA" id="ARBA00022549"/>
    </source>
</evidence>
<dbReference type="PANTHER" id="PTHR12697">
    <property type="entry name" value="PBS LYASE HEAT-LIKE PROTEIN"/>
    <property type="match status" value="1"/>
</dbReference>
<dbReference type="RefSeq" id="WP_085727294.1">
    <property type="nucleotide sequence ID" value="NZ_NBYN01000014.1"/>
</dbReference>